<proteinExistence type="predicted"/>
<dbReference type="PROSITE" id="PS00211">
    <property type="entry name" value="ABC_TRANSPORTER_1"/>
    <property type="match status" value="1"/>
</dbReference>
<evidence type="ECO:0000313" key="6">
    <source>
        <dbReference type="EMBL" id="OHW62342.1"/>
    </source>
</evidence>
<keyword evidence="1" id="KW-0813">Transport</keyword>
<evidence type="ECO:0000313" key="7">
    <source>
        <dbReference type="Proteomes" id="UP000180254"/>
    </source>
</evidence>
<dbReference type="PROSITE" id="PS50893">
    <property type="entry name" value="ABC_TRANSPORTER_2"/>
    <property type="match status" value="1"/>
</dbReference>
<evidence type="ECO:0000256" key="2">
    <source>
        <dbReference type="ARBA" id="ARBA00022741"/>
    </source>
</evidence>
<reference evidence="6 7" key="1">
    <citation type="submission" date="2016-09" db="EMBL/GenBank/DDBJ databases">
        <title>Genome sequence of Eubacterium angustum.</title>
        <authorList>
            <person name="Poehlein A."/>
            <person name="Daniel R."/>
        </authorList>
    </citation>
    <scope>NUCLEOTIDE SEQUENCE [LARGE SCALE GENOMIC DNA]</scope>
    <source>
        <strain evidence="6 7">DSM 1989</strain>
    </source>
</reference>
<dbReference type="GO" id="GO:0016887">
    <property type="term" value="F:ATP hydrolysis activity"/>
    <property type="evidence" value="ECO:0007669"/>
    <property type="project" value="InterPro"/>
</dbReference>
<dbReference type="SMART" id="SM00382">
    <property type="entry name" value="AAA"/>
    <property type="match status" value="1"/>
</dbReference>
<dbReference type="FunFam" id="3.40.50.300:FF:000134">
    <property type="entry name" value="Iron-enterobactin ABC transporter ATP-binding protein"/>
    <property type="match status" value="1"/>
</dbReference>
<keyword evidence="7" id="KW-1185">Reference proteome</keyword>
<dbReference type="GO" id="GO:0005524">
    <property type="term" value="F:ATP binding"/>
    <property type="evidence" value="ECO:0007669"/>
    <property type="project" value="UniProtKB-KW"/>
</dbReference>
<dbReference type="InterPro" id="IPR027417">
    <property type="entry name" value="P-loop_NTPase"/>
</dbReference>
<keyword evidence="4" id="KW-1278">Translocase</keyword>
<dbReference type="Pfam" id="PF00005">
    <property type="entry name" value="ABC_tran"/>
    <property type="match status" value="1"/>
</dbReference>
<dbReference type="SUPFAM" id="SSF52540">
    <property type="entry name" value="P-loop containing nucleoside triphosphate hydrolases"/>
    <property type="match status" value="1"/>
</dbReference>
<organism evidence="6 7">
    <name type="scientific">Andreesenia angusta</name>
    <dbReference type="NCBI Taxonomy" id="39480"/>
    <lineage>
        <taxon>Bacteria</taxon>
        <taxon>Bacillati</taxon>
        <taxon>Bacillota</taxon>
        <taxon>Tissierellia</taxon>
        <taxon>Tissierellales</taxon>
        <taxon>Gottschalkiaceae</taxon>
        <taxon>Andreesenia</taxon>
    </lineage>
</organism>
<dbReference type="AlphaFoldDB" id="A0A1S1V722"/>
<dbReference type="NCBIfam" id="NF010068">
    <property type="entry name" value="PRK13548.1"/>
    <property type="match status" value="1"/>
</dbReference>
<evidence type="ECO:0000256" key="1">
    <source>
        <dbReference type="ARBA" id="ARBA00022448"/>
    </source>
</evidence>
<protein>
    <submittedName>
        <fullName evidence="6">Putative siderophore transport system ATP-binding protein YusV</fullName>
    </submittedName>
</protein>
<comment type="caution">
    <text evidence="6">The sequence shown here is derived from an EMBL/GenBank/DDBJ whole genome shotgun (WGS) entry which is preliminary data.</text>
</comment>
<accession>A0A1S1V722</accession>
<evidence type="ECO:0000256" key="4">
    <source>
        <dbReference type="ARBA" id="ARBA00022967"/>
    </source>
</evidence>
<dbReference type="RefSeq" id="WP_071063055.1">
    <property type="nucleotide sequence ID" value="NZ_MKIE01000004.1"/>
</dbReference>
<gene>
    <name evidence="6" type="primary">yusV</name>
    <name evidence="6" type="ORF">EUAN_14130</name>
</gene>
<sequence>MKSAIEVRNLSWSYGEEKVLRGIDFQVEVGKFYSVIGPNGSGKTTLFKLISSALELKGGSIYLNERDAKTYTKKELAKTVATVPQNTAVEFDFSVEDIVMMGRSPYLRRFQSESEVDLEIVECAMKMVDIVHLREKKINGISGGERQRAIIARAIAQSADIMLLDEPISHIDLRYQIELLDTVRKLNREKGVTVVAILHDLNLAAEYSDKLFLISKGEIVAKGSPEEVLTASNIEEVYGLKVNLVENPETGKPHIIPLYSQF</sequence>
<keyword evidence="3 6" id="KW-0067">ATP-binding</keyword>
<dbReference type="PANTHER" id="PTHR42794">
    <property type="entry name" value="HEMIN IMPORT ATP-BINDING PROTEIN HMUV"/>
    <property type="match status" value="1"/>
</dbReference>
<dbReference type="Gene3D" id="3.40.50.300">
    <property type="entry name" value="P-loop containing nucleotide triphosphate hydrolases"/>
    <property type="match status" value="1"/>
</dbReference>
<dbReference type="Proteomes" id="UP000180254">
    <property type="component" value="Unassembled WGS sequence"/>
</dbReference>
<feature type="domain" description="ABC transporter" evidence="5">
    <location>
        <begin position="5"/>
        <end position="241"/>
    </location>
</feature>
<name>A0A1S1V722_9FIRM</name>
<evidence type="ECO:0000259" key="5">
    <source>
        <dbReference type="PROSITE" id="PS50893"/>
    </source>
</evidence>
<keyword evidence="2" id="KW-0547">Nucleotide-binding</keyword>
<dbReference type="PANTHER" id="PTHR42794:SF1">
    <property type="entry name" value="HEMIN IMPORT ATP-BINDING PROTEIN HMUV"/>
    <property type="match status" value="1"/>
</dbReference>
<dbReference type="OrthoDB" id="9787851at2"/>
<dbReference type="STRING" id="39480.EUAN_14130"/>
<dbReference type="InterPro" id="IPR003593">
    <property type="entry name" value="AAA+_ATPase"/>
</dbReference>
<dbReference type="InterPro" id="IPR017871">
    <property type="entry name" value="ABC_transporter-like_CS"/>
</dbReference>
<dbReference type="InterPro" id="IPR003439">
    <property type="entry name" value="ABC_transporter-like_ATP-bd"/>
</dbReference>
<dbReference type="CDD" id="cd03214">
    <property type="entry name" value="ABC_Iron-Siderophores_B12_Hemin"/>
    <property type="match status" value="1"/>
</dbReference>
<evidence type="ECO:0000256" key="3">
    <source>
        <dbReference type="ARBA" id="ARBA00022840"/>
    </source>
</evidence>
<dbReference type="EMBL" id="MKIE01000004">
    <property type="protein sequence ID" value="OHW62342.1"/>
    <property type="molecule type" value="Genomic_DNA"/>
</dbReference>